<name>A0ABV8V8K3_9GAMM</name>
<dbReference type="PIRSF" id="PIRSF020736">
    <property type="entry name" value="MiaE"/>
    <property type="match status" value="1"/>
</dbReference>
<dbReference type="Gene3D" id="1.20.1260.10">
    <property type="match status" value="1"/>
</dbReference>
<dbReference type="PANTHER" id="PTHR42637:SF1">
    <property type="entry name" value="TRNA 2-(METHYLSULFANYL)-N(6)-ISOPENTENYLADENOSINE(37) HYDROXYLASE"/>
    <property type="match status" value="1"/>
</dbReference>
<protein>
    <submittedName>
        <fullName evidence="1">tRNA-(Ms[2]io[6]A)-hydroxylase</fullName>
    </submittedName>
</protein>
<dbReference type="PANTHER" id="PTHR42637">
    <property type="entry name" value="TRNA-(MS[2]IO[6]A)-HYDROXYLASE"/>
    <property type="match status" value="1"/>
</dbReference>
<sequence>MTAIPEIKAFLRCATPPRWIEAALQAPDILLIDHANCELKAAQTAQGLMWKYGMNNVEKGPYNLDDSVAFTLLNKMSRLAREELRHFEQVLGFMKKRQITYVQLSAARYAAELRQAARTHEPAKLVDTLLIGAIIEARSCERFEALAPHLDDVLQKFYLSLLKSEARHYQDYLALAGLLESSAVIEKQLDKFLKLEQSLIESTDTVFRFHSGVPFHGGAAGA</sequence>
<accession>A0ABV8V8K3</accession>
<evidence type="ECO:0000313" key="1">
    <source>
        <dbReference type="EMBL" id="MFC4364252.1"/>
    </source>
</evidence>
<dbReference type="InterPro" id="IPR010386">
    <property type="entry name" value="tRNA-Hydrxlase_MiaE"/>
</dbReference>
<keyword evidence="2" id="KW-1185">Reference proteome</keyword>
<dbReference type="InterPro" id="IPR012347">
    <property type="entry name" value="Ferritin-like"/>
</dbReference>
<gene>
    <name evidence="1" type="ORF">ACFOX3_18220</name>
</gene>
<reference evidence="2" key="1">
    <citation type="journal article" date="2019" name="Int. J. Syst. Evol. Microbiol.">
        <title>The Global Catalogue of Microorganisms (GCM) 10K type strain sequencing project: providing services to taxonomists for standard genome sequencing and annotation.</title>
        <authorList>
            <consortium name="The Broad Institute Genomics Platform"/>
            <consortium name="The Broad Institute Genome Sequencing Center for Infectious Disease"/>
            <person name="Wu L."/>
            <person name="Ma J."/>
        </authorList>
    </citation>
    <scope>NUCLEOTIDE SEQUENCE [LARGE SCALE GENOMIC DNA]</scope>
    <source>
        <strain evidence="2">CECT 8570</strain>
    </source>
</reference>
<dbReference type="InterPro" id="IPR009078">
    <property type="entry name" value="Ferritin-like_SF"/>
</dbReference>
<dbReference type="SUPFAM" id="SSF47240">
    <property type="entry name" value="Ferritin-like"/>
    <property type="match status" value="1"/>
</dbReference>
<dbReference type="RefSeq" id="WP_290262418.1">
    <property type="nucleotide sequence ID" value="NZ_JAUFQG010000004.1"/>
</dbReference>
<dbReference type="CDD" id="cd07910">
    <property type="entry name" value="MiaE"/>
    <property type="match status" value="1"/>
</dbReference>
<dbReference type="Pfam" id="PF06175">
    <property type="entry name" value="MiaE"/>
    <property type="match status" value="1"/>
</dbReference>
<proteinExistence type="predicted"/>
<organism evidence="1 2">
    <name type="scientific">Simiduia curdlanivorans</name>
    <dbReference type="NCBI Taxonomy" id="1492769"/>
    <lineage>
        <taxon>Bacteria</taxon>
        <taxon>Pseudomonadati</taxon>
        <taxon>Pseudomonadota</taxon>
        <taxon>Gammaproteobacteria</taxon>
        <taxon>Cellvibrionales</taxon>
        <taxon>Cellvibrionaceae</taxon>
        <taxon>Simiduia</taxon>
    </lineage>
</organism>
<dbReference type="EMBL" id="JBHSCX010000021">
    <property type="protein sequence ID" value="MFC4364252.1"/>
    <property type="molecule type" value="Genomic_DNA"/>
</dbReference>
<evidence type="ECO:0000313" key="2">
    <source>
        <dbReference type="Proteomes" id="UP001595840"/>
    </source>
</evidence>
<dbReference type="Proteomes" id="UP001595840">
    <property type="component" value="Unassembled WGS sequence"/>
</dbReference>
<comment type="caution">
    <text evidence="1">The sequence shown here is derived from an EMBL/GenBank/DDBJ whole genome shotgun (WGS) entry which is preliminary data.</text>
</comment>